<dbReference type="PROSITE" id="PS51897">
    <property type="entry name" value="ANNEXIN_2"/>
    <property type="match status" value="4"/>
</dbReference>
<evidence type="ECO:0000256" key="2">
    <source>
        <dbReference type="ARBA" id="ARBA00022737"/>
    </source>
</evidence>
<proteinExistence type="inferred from homology"/>
<dbReference type="RefSeq" id="XP_014478619.1">
    <property type="nucleotide sequence ID" value="XM_014623133.1"/>
</dbReference>
<dbReference type="InterPro" id="IPR001464">
    <property type="entry name" value="Annexin"/>
</dbReference>
<sequence>MSYGYQISPTVVAYDDFDARADAEALRKAMKGFGTDEKTIIHVLANRSNLQRQEIESQFKTLYGKDLIKDLKSELSGNFEKLVLALMMPLPQYYAKELHDAMSGIGTDETVLIEVLCTMSNHEISIIKQAYEAMYRRTLEDDLISDTSGNFKRLMVSLCCANRDEAFDVDHAAAAEDARQLLQAGELRFGTDESTFNAILVQRSMPQLQQIFAEYQNITGHDIENAIENEFSGDIKKGLLAIVKCVKNRAGFFAEQLYKSMKGLGTDDSRLIRLVVTRCEVDMGEIKCAFVQQYGESLEDFISGDCSGHYKKCLLALVS</sequence>
<dbReference type="GO" id="GO:0012506">
    <property type="term" value="C:vesicle membrane"/>
    <property type="evidence" value="ECO:0007669"/>
    <property type="project" value="TreeGrafter"/>
</dbReference>
<dbReference type="InterPro" id="IPR018502">
    <property type="entry name" value="Annexin_repeat"/>
</dbReference>
<dbReference type="RefSeq" id="XP_014478623.1">
    <property type="nucleotide sequence ID" value="XM_014623137.1"/>
</dbReference>
<evidence type="ECO:0000256" key="5">
    <source>
        <dbReference type="ARBA" id="ARBA00023302"/>
    </source>
</evidence>
<dbReference type="SUPFAM" id="SSF47874">
    <property type="entry name" value="Annexin"/>
    <property type="match status" value="1"/>
</dbReference>
<evidence type="ECO:0000313" key="8">
    <source>
        <dbReference type="RefSeq" id="XP_014478619.1"/>
    </source>
</evidence>
<dbReference type="GO" id="GO:0005509">
    <property type="term" value="F:calcium ion binding"/>
    <property type="evidence" value="ECO:0007669"/>
    <property type="project" value="InterPro"/>
</dbReference>
<dbReference type="RefSeq" id="XP_014478622.1">
    <property type="nucleotide sequence ID" value="XM_014623136.1"/>
</dbReference>
<keyword evidence="4 6" id="KW-0041">Annexin</keyword>
<dbReference type="PROSITE" id="PS00223">
    <property type="entry name" value="ANNEXIN_1"/>
    <property type="match status" value="2"/>
</dbReference>
<keyword evidence="7" id="KW-1185">Reference proteome</keyword>
<evidence type="ECO:0000256" key="6">
    <source>
        <dbReference type="RuleBase" id="RU003540"/>
    </source>
</evidence>
<accession>A0A6P3XJL5</accession>
<dbReference type="InterPro" id="IPR018252">
    <property type="entry name" value="Annexin_repeat_CS"/>
</dbReference>
<dbReference type="GO" id="GO:0005544">
    <property type="term" value="F:calcium-dependent phospholipid binding"/>
    <property type="evidence" value="ECO:0007669"/>
    <property type="project" value="UniProtKB-KW"/>
</dbReference>
<evidence type="ECO:0000313" key="10">
    <source>
        <dbReference type="RefSeq" id="XP_014478621.1"/>
    </source>
</evidence>
<dbReference type="GO" id="GO:0001786">
    <property type="term" value="F:phosphatidylserine binding"/>
    <property type="evidence" value="ECO:0007669"/>
    <property type="project" value="TreeGrafter"/>
</dbReference>
<dbReference type="GO" id="GO:0005634">
    <property type="term" value="C:nucleus"/>
    <property type="evidence" value="ECO:0007669"/>
    <property type="project" value="TreeGrafter"/>
</dbReference>
<dbReference type="RefSeq" id="XP_014478621.1">
    <property type="nucleotide sequence ID" value="XM_014623135.1"/>
</dbReference>
<keyword evidence="2 6" id="KW-0677">Repeat</keyword>
<dbReference type="Pfam" id="PF00191">
    <property type="entry name" value="Annexin"/>
    <property type="match status" value="4"/>
</dbReference>
<organism evidence="7 9">
    <name type="scientific">Dinoponera quadriceps</name>
    <name type="common">South American ant</name>
    <dbReference type="NCBI Taxonomy" id="609295"/>
    <lineage>
        <taxon>Eukaryota</taxon>
        <taxon>Metazoa</taxon>
        <taxon>Ecdysozoa</taxon>
        <taxon>Arthropoda</taxon>
        <taxon>Hexapoda</taxon>
        <taxon>Insecta</taxon>
        <taxon>Pterygota</taxon>
        <taxon>Neoptera</taxon>
        <taxon>Endopterygota</taxon>
        <taxon>Hymenoptera</taxon>
        <taxon>Apocrita</taxon>
        <taxon>Aculeata</taxon>
        <taxon>Formicoidea</taxon>
        <taxon>Formicidae</taxon>
        <taxon>Ponerinae</taxon>
        <taxon>Ponerini</taxon>
        <taxon>Dinoponera</taxon>
    </lineage>
</organism>
<dbReference type="PANTHER" id="PTHR10502">
    <property type="entry name" value="ANNEXIN"/>
    <property type="match status" value="1"/>
</dbReference>
<protein>
    <recommendedName>
        <fullName evidence="6">Annexin</fullName>
    </recommendedName>
</protein>
<keyword evidence="5 6" id="KW-0111">Calcium/phospholipid-binding</keyword>
<dbReference type="GeneID" id="106746489"/>
<dbReference type="AlphaFoldDB" id="A0A6P3XJL5"/>
<keyword evidence="3 6" id="KW-0106">Calcium</keyword>
<dbReference type="OrthoDB" id="37886at2759"/>
<comment type="domain">
    <text evidence="6">A pair of annexin repeats may form one binding site for calcium and phospholipid.</text>
</comment>
<evidence type="ECO:0000256" key="1">
    <source>
        <dbReference type="ARBA" id="ARBA00007831"/>
    </source>
</evidence>
<dbReference type="Proteomes" id="UP000515204">
    <property type="component" value="Unplaced"/>
</dbReference>
<dbReference type="FunFam" id="1.10.220.10:FF:000010">
    <property type="entry name" value="Annexin"/>
    <property type="match status" value="1"/>
</dbReference>
<name>A0A6P3XJL5_DINQU</name>
<evidence type="ECO:0000313" key="9">
    <source>
        <dbReference type="RefSeq" id="XP_014478620.1"/>
    </source>
</evidence>
<dbReference type="FunFam" id="1.10.220.10:FF:000004">
    <property type="entry name" value="Annexin"/>
    <property type="match status" value="1"/>
</dbReference>
<dbReference type="GO" id="GO:0005737">
    <property type="term" value="C:cytoplasm"/>
    <property type="evidence" value="ECO:0007669"/>
    <property type="project" value="TreeGrafter"/>
</dbReference>
<dbReference type="FunFam" id="1.10.220.10:FF:000001">
    <property type="entry name" value="Annexin"/>
    <property type="match status" value="1"/>
</dbReference>
<evidence type="ECO:0000256" key="4">
    <source>
        <dbReference type="ARBA" id="ARBA00023216"/>
    </source>
</evidence>
<evidence type="ECO:0000313" key="12">
    <source>
        <dbReference type="RefSeq" id="XP_014478623.1"/>
    </source>
</evidence>
<dbReference type="PRINTS" id="PR00196">
    <property type="entry name" value="ANNEXIN"/>
</dbReference>
<gene>
    <name evidence="8 9 10 11 12" type="primary">LOC106746489</name>
</gene>
<dbReference type="PANTHER" id="PTHR10502:SF102">
    <property type="entry name" value="ANNEXIN B11"/>
    <property type="match status" value="1"/>
</dbReference>
<dbReference type="FunFam" id="1.10.220.10:FF:000002">
    <property type="entry name" value="Annexin"/>
    <property type="match status" value="1"/>
</dbReference>
<evidence type="ECO:0000256" key="3">
    <source>
        <dbReference type="ARBA" id="ARBA00022837"/>
    </source>
</evidence>
<dbReference type="GO" id="GO:0005886">
    <property type="term" value="C:plasma membrane"/>
    <property type="evidence" value="ECO:0007669"/>
    <property type="project" value="TreeGrafter"/>
</dbReference>
<dbReference type="RefSeq" id="XP_014478620.1">
    <property type="nucleotide sequence ID" value="XM_014623134.1"/>
</dbReference>
<dbReference type="SMART" id="SM00335">
    <property type="entry name" value="ANX"/>
    <property type="match status" value="4"/>
</dbReference>
<comment type="similarity">
    <text evidence="1 6">Belongs to the annexin family.</text>
</comment>
<evidence type="ECO:0000313" key="11">
    <source>
        <dbReference type="RefSeq" id="XP_014478622.1"/>
    </source>
</evidence>
<evidence type="ECO:0000313" key="7">
    <source>
        <dbReference type="Proteomes" id="UP000515204"/>
    </source>
</evidence>
<reference evidence="8 9" key="1">
    <citation type="submission" date="2025-04" db="UniProtKB">
        <authorList>
            <consortium name="RefSeq"/>
        </authorList>
    </citation>
    <scope>IDENTIFICATION</scope>
</reference>
<dbReference type="Gene3D" id="1.10.220.10">
    <property type="entry name" value="Annexin"/>
    <property type="match status" value="4"/>
</dbReference>
<dbReference type="InterPro" id="IPR037104">
    <property type="entry name" value="Annexin_sf"/>
</dbReference>